<dbReference type="Gene3D" id="3.90.226.10">
    <property type="entry name" value="2-enoyl-CoA Hydratase, Chain A, domain 1"/>
    <property type="match status" value="1"/>
</dbReference>
<dbReference type="GO" id="GO:0006631">
    <property type="term" value="P:fatty acid metabolic process"/>
    <property type="evidence" value="ECO:0007669"/>
    <property type="project" value="UniProtKB-KW"/>
</dbReference>
<dbReference type="AlphaFoldDB" id="A0A2T2XCY4"/>
<sequence length="239" mass="25847">MIVKSPDRSILFRSRIPWEGELCNFMSLVECDIIPSEHVAYLTLNDPTHRNIISSALLDDFEACLNQLSTNQSVRVIVVRATGPVFSAGHDLNEIPDKNPYEVFDLLSRFAQTMRVMRAMPQIVIAEVSGIAAAAGCQLVAAADLAIAGDTALFSTPGVKIGLFCAVPSVYVARNVPRKKTAELLFTGEFISASDALESGLINHVVPAEKLAETTRSLAGRVARQSLSAIEATKRSLYA</sequence>
<comment type="caution">
    <text evidence="4">The sequence shown here is derived from an EMBL/GenBank/DDBJ whole genome shotgun (WGS) entry which is preliminary data.</text>
</comment>
<evidence type="ECO:0000256" key="1">
    <source>
        <dbReference type="ARBA" id="ARBA00022832"/>
    </source>
</evidence>
<organism evidence="4 5">
    <name type="scientific">Sulfobacillus benefaciens</name>
    <dbReference type="NCBI Taxonomy" id="453960"/>
    <lineage>
        <taxon>Bacteria</taxon>
        <taxon>Bacillati</taxon>
        <taxon>Bacillota</taxon>
        <taxon>Clostridia</taxon>
        <taxon>Eubacteriales</taxon>
        <taxon>Clostridiales Family XVII. Incertae Sedis</taxon>
        <taxon>Sulfobacillus</taxon>
    </lineage>
</organism>
<reference evidence="4 5" key="1">
    <citation type="journal article" date="2014" name="BMC Genomics">
        <title>Comparison of environmental and isolate Sulfobacillus genomes reveals diverse carbon, sulfur, nitrogen, and hydrogen metabolisms.</title>
        <authorList>
            <person name="Justice N.B."/>
            <person name="Norman A."/>
            <person name="Brown C.T."/>
            <person name="Singh A."/>
            <person name="Thomas B.C."/>
            <person name="Banfield J.F."/>
        </authorList>
    </citation>
    <scope>NUCLEOTIDE SEQUENCE [LARGE SCALE GENOMIC DNA]</scope>
    <source>
        <strain evidence="4">AMDSBA4</strain>
    </source>
</reference>
<dbReference type="Proteomes" id="UP000242972">
    <property type="component" value="Unassembled WGS sequence"/>
</dbReference>
<dbReference type="InterPro" id="IPR052377">
    <property type="entry name" value="Mitochondrial_ECH-domain"/>
</dbReference>
<dbReference type="PANTHER" id="PTHR43602">
    <property type="match status" value="1"/>
</dbReference>
<dbReference type="EMBL" id="PXYW01000043">
    <property type="protein sequence ID" value="PSR32373.1"/>
    <property type="molecule type" value="Genomic_DNA"/>
</dbReference>
<accession>A0A2T2XCY4</accession>
<gene>
    <name evidence="4" type="ORF">C7B46_14515</name>
</gene>
<dbReference type="Pfam" id="PF00378">
    <property type="entry name" value="ECH_1"/>
    <property type="match status" value="1"/>
</dbReference>
<name>A0A2T2XCY4_9FIRM</name>
<proteinExistence type="predicted"/>
<keyword evidence="1" id="KW-0276">Fatty acid metabolism</keyword>
<dbReference type="CDD" id="cd06558">
    <property type="entry name" value="crotonase-like"/>
    <property type="match status" value="1"/>
</dbReference>
<protein>
    <submittedName>
        <fullName evidence="4">Enoyl-CoA hydratase</fullName>
    </submittedName>
</protein>
<evidence type="ECO:0000256" key="3">
    <source>
        <dbReference type="ARBA" id="ARBA00023098"/>
    </source>
</evidence>
<evidence type="ECO:0000313" key="5">
    <source>
        <dbReference type="Proteomes" id="UP000242972"/>
    </source>
</evidence>
<dbReference type="InterPro" id="IPR029045">
    <property type="entry name" value="ClpP/crotonase-like_dom_sf"/>
</dbReference>
<keyword evidence="3" id="KW-0443">Lipid metabolism</keyword>
<keyword evidence="2" id="KW-0809">Transit peptide</keyword>
<evidence type="ECO:0000256" key="2">
    <source>
        <dbReference type="ARBA" id="ARBA00022946"/>
    </source>
</evidence>
<dbReference type="PANTHER" id="PTHR43602:SF1">
    <property type="entry name" value="ENOYL-COA HYDRATASE DOMAIN-CONTAINING PROTEIN 3, MITOCHONDRIAL"/>
    <property type="match status" value="1"/>
</dbReference>
<dbReference type="InterPro" id="IPR001753">
    <property type="entry name" value="Enoyl-CoA_hydra/iso"/>
</dbReference>
<dbReference type="SUPFAM" id="SSF52096">
    <property type="entry name" value="ClpP/crotonase"/>
    <property type="match status" value="1"/>
</dbReference>
<dbReference type="GO" id="GO:0016836">
    <property type="term" value="F:hydro-lyase activity"/>
    <property type="evidence" value="ECO:0007669"/>
    <property type="project" value="TreeGrafter"/>
</dbReference>
<evidence type="ECO:0000313" key="4">
    <source>
        <dbReference type="EMBL" id="PSR32373.1"/>
    </source>
</evidence>